<dbReference type="Proteomes" id="UP000018745">
    <property type="component" value="Chromosome"/>
</dbReference>
<feature type="coiled-coil region" evidence="1">
    <location>
        <begin position="97"/>
        <end position="124"/>
    </location>
</feature>
<keyword evidence="3" id="KW-0472">Membrane</keyword>
<accession>A0ABN4BR68</accession>
<sequence>MFTFAKLVNVALGTLAVGSIGGIVVPVVLGINDFLLEGDTSNWSINLGELEKTEQEISTKLSKSKVKYIEALKWLDYLKKINFQKIIELFNNLFKTETTIESKYKELKEQLENLTKLTKEEGETISKSLEVQKELKLLTHYSSIISQLNIGLHNWDKEFQKIICLLEDEKGQEIDNCNTKGWLRPLLNLISLKGIGGPQVEAVSQEASSSGSSGGAKPWKNNLSRLKKS</sequence>
<protein>
    <submittedName>
        <fullName evidence="4">Uncharacterized protein</fullName>
    </submittedName>
</protein>
<keyword evidence="5" id="KW-1185">Reference proteome</keyword>
<keyword evidence="3" id="KW-1133">Transmembrane helix</keyword>
<feature type="region of interest" description="Disordered" evidence="2">
    <location>
        <begin position="203"/>
        <end position="229"/>
    </location>
</feature>
<proteinExistence type="predicted"/>
<organism evidence="4 5">
    <name type="scientific">Mycoplasma ovis str. Michigan</name>
    <dbReference type="NCBI Taxonomy" id="1415773"/>
    <lineage>
        <taxon>Bacteria</taxon>
        <taxon>Bacillati</taxon>
        <taxon>Mycoplasmatota</taxon>
        <taxon>Mollicutes</taxon>
        <taxon>Mycoplasmataceae</taxon>
        <taxon>Mycoplasma</taxon>
    </lineage>
</organism>
<evidence type="ECO:0000256" key="2">
    <source>
        <dbReference type="SAM" id="MobiDB-lite"/>
    </source>
</evidence>
<evidence type="ECO:0000313" key="5">
    <source>
        <dbReference type="Proteomes" id="UP000018745"/>
    </source>
</evidence>
<evidence type="ECO:0000256" key="3">
    <source>
        <dbReference type="SAM" id="Phobius"/>
    </source>
</evidence>
<feature type="transmembrane region" description="Helical" evidence="3">
    <location>
        <begin position="7"/>
        <end position="31"/>
    </location>
</feature>
<reference evidence="4 5" key="1">
    <citation type="journal article" date="2014" name="Genome Announc.">
        <title>Complete Genome Sequence of Mycoplasma ovis Strain Michigan, a Hemoplasma of Sheep with Two Distinct 16S rRNA Genes.</title>
        <authorList>
            <person name="Deshuillers P.L."/>
            <person name="Santos A.P."/>
            <person name="do Nascimento N.C."/>
            <person name="Hampel J.A."/>
            <person name="Bergin I.L."/>
            <person name="Dyson M.C."/>
            <person name="Messick J.B."/>
        </authorList>
    </citation>
    <scope>NUCLEOTIDE SEQUENCE [LARGE SCALE GENOMIC DNA]</scope>
    <source>
        <strain evidence="4 5">Michigan</strain>
    </source>
</reference>
<keyword evidence="3" id="KW-0812">Transmembrane</keyword>
<name>A0ABN4BR68_9MOLU</name>
<keyword evidence="1" id="KW-0175">Coiled coil</keyword>
<evidence type="ECO:0000313" key="4">
    <source>
        <dbReference type="EMBL" id="AHC40383.1"/>
    </source>
</evidence>
<dbReference type="EMBL" id="CP006935">
    <property type="protein sequence ID" value="AHC40383.1"/>
    <property type="molecule type" value="Genomic_DNA"/>
</dbReference>
<dbReference type="RefSeq" id="WP_024071396.1">
    <property type="nucleotide sequence ID" value="NC_023062.1"/>
</dbReference>
<gene>
    <name evidence="4" type="ORF">OVS_03145</name>
</gene>
<evidence type="ECO:0000256" key="1">
    <source>
        <dbReference type="SAM" id="Coils"/>
    </source>
</evidence>